<evidence type="ECO:0000256" key="3">
    <source>
        <dbReference type="ARBA" id="ARBA00023172"/>
    </source>
</evidence>
<feature type="compositionally biased region" description="Polar residues" evidence="5">
    <location>
        <begin position="294"/>
        <end position="307"/>
    </location>
</feature>
<dbReference type="Pfam" id="PF04098">
    <property type="entry name" value="Rad52_Rad22"/>
    <property type="match status" value="2"/>
</dbReference>
<evidence type="ECO:0000256" key="1">
    <source>
        <dbReference type="ARBA" id="ARBA00006638"/>
    </source>
</evidence>
<sequence length="385" mass="43120">HKLRSNSKTFNFATTCHTTNSTTILTVHCTPPDMATNGLQQFGSGCFTPEEHAFLQEILAKQLGPEWVSQRPGPAGVGKMVYVEGHTIINLANKLFGFNGWSSEIKSMTTDYIDVLDNGKMNICISVVMRVTLKDGTFHEVSQVNCTSTTSCHTERKSPGYRSRLYGELQKQSNWYPKVTYEKAKKEAVTDATKRAIRYFGSVMGNCIHDKIYMRDIVRIAPPTVRTFNKRKLDPAQLYRESTPTTPKPVPHPTAPTVASTSSNNMTTRPNTTINMNYDHNNQNKRQKTPPMNPAQTNVTNGQSSSLHGHREAQTAFKHQPEPVTEANDTKPRWQEDSFTGYEDDNSFLEQLAEADFDYADGEMILEGTDGTTSGLPQKRIKLTD</sequence>
<feature type="region of interest" description="Disordered" evidence="5">
    <location>
        <begin position="237"/>
        <end position="346"/>
    </location>
</feature>
<reference evidence="6" key="1">
    <citation type="submission" date="2020-12" db="EMBL/GenBank/DDBJ databases">
        <title>Metabolic potential, ecology and presence of endohyphal bacteria is reflected in genomic diversity of Mucoromycotina.</title>
        <authorList>
            <person name="Muszewska A."/>
            <person name="Okrasinska A."/>
            <person name="Steczkiewicz K."/>
            <person name="Drgas O."/>
            <person name="Orlowska M."/>
            <person name="Perlinska-Lenart U."/>
            <person name="Aleksandrzak-Piekarczyk T."/>
            <person name="Szatraj K."/>
            <person name="Zielenkiewicz U."/>
            <person name="Pilsyk S."/>
            <person name="Malc E."/>
            <person name="Mieczkowski P."/>
            <person name="Kruszewska J.S."/>
            <person name="Biernat P."/>
            <person name="Pawlowska J."/>
        </authorList>
    </citation>
    <scope>NUCLEOTIDE SEQUENCE</scope>
    <source>
        <strain evidence="6">WA0000051536</strain>
    </source>
</reference>
<gene>
    <name evidence="6" type="ORF">INT44_004328</name>
</gene>
<dbReference type="GO" id="GO:0005634">
    <property type="term" value="C:nucleus"/>
    <property type="evidence" value="ECO:0007669"/>
    <property type="project" value="TreeGrafter"/>
</dbReference>
<dbReference type="GO" id="GO:0045002">
    <property type="term" value="P:double-strand break repair via single-strand annealing"/>
    <property type="evidence" value="ECO:0007669"/>
    <property type="project" value="TreeGrafter"/>
</dbReference>
<dbReference type="Gene3D" id="3.30.390.80">
    <property type="entry name" value="DNA repair protein Rad52/59/22"/>
    <property type="match status" value="1"/>
</dbReference>
<protein>
    <submittedName>
        <fullName evidence="6">Uncharacterized protein</fullName>
    </submittedName>
</protein>
<dbReference type="InterPro" id="IPR042525">
    <property type="entry name" value="Rad52_Rad59_Rad22_sf"/>
</dbReference>
<dbReference type="InterPro" id="IPR041247">
    <property type="entry name" value="Rad52_fam"/>
</dbReference>
<dbReference type="Proteomes" id="UP000612746">
    <property type="component" value="Unassembled WGS sequence"/>
</dbReference>
<dbReference type="GO" id="GO:0006312">
    <property type="term" value="P:mitotic recombination"/>
    <property type="evidence" value="ECO:0007669"/>
    <property type="project" value="TreeGrafter"/>
</dbReference>
<dbReference type="PANTHER" id="PTHR12132">
    <property type="entry name" value="DNA REPAIR AND RECOMBINATION PROTEIN RAD52, RAD59"/>
    <property type="match status" value="1"/>
</dbReference>
<dbReference type="GO" id="GO:0000724">
    <property type="term" value="P:double-strand break repair via homologous recombination"/>
    <property type="evidence" value="ECO:0007669"/>
    <property type="project" value="TreeGrafter"/>
</dbReference>
<dbReference type="InterPro" id="IPR007232">
    <property type="entry name" value="Rad52_Rad59_Rad22"/>
</dbReference>
<evidence type="ECO:0000256" key="5">
    <source>
        <dbReference type="SAM" id="MobiDB-lite"/>
    </source>
</evidence>
<evidence type="ECO:0000256" key="4">
    <source>
        <dbReference type="ARBA" id="ARBA00023204"/>
    </source>
</evidence>
<feature type="compositionally biased region" description="Polar residues" evidence="5">
    <location>
        <begin position="264"/>
        <end position="281"/>
    </location>
</feature>
<dbReference type="PANTHER" id="PTHR12132:SF1">
    <property type="entry name" value="DNA REPAIR PROTEIN RAD52 HOMOLOG"/>
    <property type="match status" value="1"/>
</dbReference>
<feature type="non-terminal residue" evidence="6">
    <location>
        <position position="1"/>
    </location>
</feature>
<dbReference type="EMBL" id="JAEPRA010000001">
    <property type="protein sequence ID" value="KAG2189186.1"/>
    <property type="molecule type" value="Genomic_DNA"/>
</dbReference>
<organism evidence="6 7">
    <name type="scientific">Umbelopsis vinacea</name>
    <dbReference type="NCBI Taxonomy" id="44442"/>
    <lineage>
        <taxon>Eukaryota</taxon>
        <taxon>Fungi</taxon>
        <taxon>Fungi incertae sedis</taxon>
        <taxon>Mucoromycota</taxon>
        <taxon>Mucoromycotina</taxon>
        <taxon>Umbelopsidomycetes</taxon>
        <taxon>Umbelopsidales</taxon>
        <taxon>Umbelopsidaceae</taxon>
        <taxon>Umbelopsis</taxon>
    </lineage>
</organism>
<dbReference type="AlphaFoldDB" id="A0A8H7UKB9"/>
<feature type="region of interest" description="Disordered" evidence="5">
    <location>
        <begin position="366"/>
        <end position="385"/>
    </location>
</feature>
<name>A0A8H7UKB9_9FUNG</name>
<keyword evidence="4" id="KW-0234">DNA repair</keyword>
<comment type="similarity">
    <text evidence="1">Belongs to the RAD52 family.</text>
</comment>
<keyword evidence="7" id="KW-1185">Reference proteome</keyword>
<accession>A0A8H7UKB9</accession>
<evidence type="ECO:0000256" key="2">
    <source>
        <dbReference type="ARBA" id="ARBA00022763"/>
    </source>
</evidence>
<keyword evidence="3" id="KW-0233">DNA recombination</keyword>
<proteinExistence type="inferred from homology"/>
<dbReference type="SUPFAM" id="SSF54768">
    <property type="entry name" value="dsRNA-binding domain-like"/>
    <property type="match status" value="1"/>
</dbReference>
<evidence type="ECO:0000313" key="6">
    <source>
        <dbReference type="EMBL" id="KAG2189186.1"/>
    </source>
</evidence>
<keyword evidence="2" id="KW-0227">DNA damage</keyword>
<evidence type="ECO:0000313" key="7">
    <source>
        <dbReference type="Proteomes" id="UP000612746"/>
    </source>
</evidence>
<comment type="caution">
    <text evidence="6">The sequence shown here is derived from an EMBL/GenBank/DDBJ whole genome shotgun (WGS) entry which is preliminary data.</text>
</comment>
<dbReference type="OrthoDB" id="206565at2759"/>